<dbReference type="AlphaFoldDB" id="A0A9W6DF20"/>
<dbReference type="EMBL" id="BRLB01000011">
    <property type="protein sequence ID" value="GKX30781.1"/>
    <property type="molecule type" value="Genomic_DNA"/>
</dbReference>
<keyword evidence="2" id="KW-1185">Reference proteome</keyword>
<dbReference type="RefSeq" id="WP_330680763.1">
    <property type="nucleotide sequence ID" value="NZ_BRLB01000011.1"/>
</dbReference>
<reference evidence="1" key="1">
    <citation type="submission" date="2022-06" db="EMBL/GenBank/DDBJ databases">
        <title>Vallitalea longa sp. nov., an anaerobic bacterium isolated from marine sediment.</title>
        <authorList>
            <person name="Hirano S."/>
            <person name="Terahara T."/>
            <person name="Mori K."/>
            <person name="Hamada M."/>
            <person name="Matsumoto R."/>
            <person name="Kobayashi T."/>
        </authorList>
    </citation>
    <scope>NUCLEOTIDE SEQUENCE</scope>
    <source>
        <strain evidence="1">SH18-1</strain>
    </source>
</reference>
<evidence type="ECO:0000313" key="1">
    <source>
        <dbReference type="EMBL" id="GKX30781.1"/>
    </source>
</evidence>
<evidence type="ECO:0000313" key="2">
    <source>
        <dbReference type="Proteomes" id="UP001144256"/>
    </source>
</evidence>
<dbReference type="Gene3D" id="3.40.630.30">
    <property type="match status" value="1"/>
</dbReference>
<protein>
    <recommendedName>
        <fullName evidence="3">Acetyltransferase</fullName>
    </recommendedName>
</protein>
<evidence type="ECO:0008006" key="3">
    <source>
        <dbReference type="Google" id="ProtNLM"/>
    </source>
</evidence>
<sequence length="78" mass="9239">MIRKLDMNVEKIDKVMTIWKESTINAHEFIPKDYWLGNYNVVKEKYIPIADTYIYLEENEIKGFISILDGEYIGAFIC</sequence>
<accession>A0A9W6DF20</accession>
<organism evidence="1 2">
    <name type="scientific">Vallitalea longa</name>
    <dbReference type="NCBI Taxonomy" id="2936439"/>
    <lineage>
        <taxon>Bacteria</taxon>
        <taxon>Bacillati</taxon>
        <taxon>Bacillota</taxon>
        <taxon>Clostridia</taxon>
        <taxon>Lachnospirales</taxon>
        <taxon>Vallitaleaceae</taxon>
        <taxon>Vallitalea</taxon>
    </lineage>
</organism>
<name>A0A9W6DF20_9FIRM</name>
<comment type="caution">
    <text evidence="1">The sequence shown here is derived from an EMBL/GenBank/DDBJ whole genome shotgun (WGS) entry which is preliminary data.</text>
</comment>
<dbReference type="Proteomes" id="UP001144256">
    <property type="component" value="Unassembled WGS sequence"/>
</dbReference>
<gene>
    <name evidence="1" type="ORF">SH1V18_32610</name>
</gene>
<proteinExistence type="predicted"/>